<sequence length="228" mass="25778">MSSGILSKPARLEKKKRSGFILADEEDVVAGNFEEQEVDNKAYICLEARIRELAQMKHDYTNRLPHLQGLEPSKEKGKAVDPLICKRTKQDLKAEVKALVEQYNELLLQRHLNASKGPSGTSNGPPRGTFTAPEDEQERDQPVCMGPQTLGEFVVDLTQGNDEHENEQERVEVSGSPTMDDLTGDLESLDTSSLSQLPEPSYFEESFADMEAYRAERQRRDWEIHDRS</sequence>
<accession>A0ABR3R434</accession>
<feature type="region of interest" description="Disordered" evidence="1">
    <location>
        <begin position="159"/>
        <end position="200"/>
    </location>
</feature>
<feature type="compositionally biased region" description="Polar residues" evidence="1">
    <location>
        <begin position="189"/>
        <end position="198"/>
    </location>
</feature>
<feature type="region of interest" description="Disordered" evidence="1">
    <location>
        <begin position="113"/>
        <end position="141"/>
    </location>
</feature>
<keyword evidence="3" id="KW-1185">Reference proteome</keyword>
<dbReference type="Proteomes" id="UP001521222">
    <property type="component" value="Unassembled WGS sequence"/>
</dbReference>
<comment type="caution">
    <text evidence="2">The sequence shown here is derived from an EMBL/GenBank/DDBJ whole genome shotgun (WGS) entry which is preliminary data.</text>
</comment>
<reference evidence="2 3" key="1">
    <citation type="submission" date="2024-02" db="EMBL/GenBank/DDBJ databases">
        <title>De novo assembly and annotation of 12 fungi associated with fruit tree decline syndrome in Ontario, Canada.</title>
        <authorList>
            <person name="Sulman M."/>
            <person name="Ellouze W."/>
            <person name="Ilyukhin E."/>
        </authorList>
    </citation>
    <scope>NUCLEOTIDE SEQUENCE [LARGE SCALE GENOMIC DNA]</scope>
    <source>
        <strain evidence="2 3">M97-236</strain>
    </source>
</reference>
<feature type="compositionally biased region" description="Basic and acidic residues" evidence="1">
    <location>
        <begin position="161"/>
        <end position="172"/>
    </location>
</feature>
<gene>
    <name evidence="2" type="ORF">SLS59_006647</name>
</gene>
<organism evidence="2 3">
    <name type="scientific">Nothophoma quercina</name>
    <dbReference type="NCBI Taxonomy" id="749835"/>
    <lineage>
        <taxon>Eukaryota</taxon>
        <taxon>Fungi</taxon>
        <taxon>Dikarya</taxon>
        <taxon>Ascomycota</taxon>
        <taxon>Pezizomycotina</taxon>
        <taxon>Dothideomycetes</taxon>
        <taxon>Pleosporomycetidae</taxon>
        <taxon>Pleosporales</taxon>
        <taxon>Pleosporineae</taxon>
        <taxon>Didymellaceae</taxon>
        <taxon>Nothophoma</taxon>
    </lineage>
</organism>
<evidence type="ECO:0000313" key="3">
    <source>
        <dbReference type="Proteomes" id="UP001521222"/>
    </source>
</evidence>
<evidence type="ECO:0000256" key="1">
    <source>
        <dbReference type="SAM" id="MobiDB-lite"/>
    </source>
</evidence>
<proteinExistence type="predicted"/>
<evidence type="ECO:0000313" key="2">
    <source>
        <dbReference type="EMBL" id="KAL1599195.1"/>
    </source>
</evidence>
<protein>
    <submittedName>
        <fullName evidence="2">Uncharacterized protein</fullName>
    </submittedName>
</protein>
<name>A0ABR3R434_9PLEO</name>
<dbReference type="EMBL" id="JAKIXB020000021">
    <property type="protein sequence ID" value="KAL1599195.1"/>
    <property type="molecule type" value="Genomic_DNA"/>
</dbReference>